<keyword evidence="5" id="KW-1185">Reference proteome</keyword>
<dbReference type="Pfam" id="PF05193">
    <property type="entry name" value="Peptidase_M16_C"/>
    <property type="match status" value="1"/>
</dbReference>
<keyword evidence="1" id="KW-0732">Signal</keyword>
<organism evidence="4 5">
    <name type="scientific">Thermonema lapsum</name>
    <dbReference type="NCBI Taxonomy" id="28195"/>
    <lineage>
        <taxon>Bacteria</taxon>
        <taxon>Pseudomonadati</taxon>
        <taxon>Bacteroidota</taxon>
        <taxon>Cytophagia</taxon>
        <taxon>Cytophagales</taxon>
        <taxon>Thermonemataceae</taxon>
        <taxon>Thermonema</taxon>
    </lineage>
</organism>
<protein>
    <submittedName>
        <fullName evidence="4">Putative Zn-dependent peptidase</fullName>
    </submittedName>
</protein>
<evidence type="ECO:0000313" key="5">
    <source>
        <dbReference type="Proteomes" id="UP000537126"/>
    </source>
</evidence>
<dbReference type="RefSeq" id="WP_166920606.1">
    <property type="nucleotide sequence ID" value="NZ_JAASRN010000004.1"/>
</dbReference>
<feature type="domain" description="Peptidase M16 N-terminal" evidence="2">
    <location>
        <begin position="93"/>
        <end position="180"/>
    </location>
</feature>
<accession>A0A846MT85</accession>
<dbReference type="InterPro" id="IPR011765">
    <property type="entry name" value="Pept_M16_N"/>
</dbReference>
<evidence type="ECO:0000313" key="4">
    <source>
        <dbReference type="EMBL" id="NIK74641.1"/>
    </source>
</evidence>
<dbReference type="Gene3D" id="3.30.830.10">
    <property type="entry name" value="Metalloenzyme, LuxS/M16 peptidase-like"/>
    <property type="match status" value="2"/>
</dbReference>
<gene>
    <name evidence="4" type="ORF">FHS56_002170</name>
</gene>
<feature type="domain" description="Peptidase M16 C-terminal" evidence="3">
    <location>
        <begin position="201"/>
        <end position="380"/>
    </location>
</feature>
<dbReference type="EMBL" id="JAASRN010000004">
    <property type="protein sequence ID" value="NIK74641.1"/>
    <property type="molecule type" value="Genomic_DNA"/>
</dbReference>
<dbReference type="GO" id="GO:0046872">
    <property type="term" value="F:metal ion binding"/>
    <property type="evidence" value="ECO:0007669"/>
    <property type="project" value="InterPro"/>
</dbReference>
<reference evidence="4 5" key="1">
    <citation type="submission" date="2020-03" db="EMBL/GenBank/DDBJ databases">
        <title>Genomic Encyclopedia of Type Strains, Phase IV (KMG-IV): sequencing the most valuable type-strain genomes for metagenomic binning, comparative biology and taxonomic classification.</title>
        <authorList>
            <person name="Goeker M."/>
        </authorList>
    </citation>
    <scope>NUCLEOTIDE SEQUENCE [LARGE SCALE GENOMIC DNA]</scope>
    <source>
        <strain evidence="4 5">DSM 5718</strain>
    </source>
</reference>
<evidence type="ECO:0000259" key="2">
    <source>
        <dbReference type="Pfam" id="PF00675"/>
    </source>
</evidence>
<proteinExistence type="predicted"/>
<dbReference type="PANTHER" id="PTHR11851:SF224">
    <property type="entry name" value="PROCESSING PROTEASE"/>
    <property type="match status" value="1"/>
</dbReference>
<feature type="signal peptide" evidence="1">
    <location>
        <begin position="1"/>
        <end position="21"/>
    </location>
</feature>
<name>A0A846MT85_9BACT</name>
<comment type="caution">
    <text evidence="4">The sequence shown here is derived from an EMBL/GenBank/DDBJ whole genome shotgun (WGS) entry which is preliminary data.</text>
</comment>
<dbReference type="Pfam" id="PF00675">
    <property type="entry name" value="Peptidase_M16"/>
    <property type="match status" value="1"/>
</dbReference>
<dbReference type="InterPro" id="IPR011249">
    <property type="entry name" value="Metalloenz_LuxS/M16"/>
</dbReference>
<dbReference type="PANTHER" id="PTHR11851">
    <property type="entry name" value="METALLOPROTEASE"/>
    <property type="match status" value="1"/>
</dbReference>
<feature type="chain" id="PRO_5032684219" evidence="1">
    <location>
        <begin position="22"/>
        <end position="683"/>
    </location>
</feature>
<dbReference type="InterPro" id="IPR050361">
    <property type="entry name" value="MPP/UQCRC_Complex"/>
</dbReference>
<dbReference type="InterPro" id="IPR007863">
    <property type="entry name" value="Peptidase_M16_C"/>
</dbReference>
<dbReference type="Proteomes" id="UP000537126">
    <property type="component" value="Unassembled WGS sequence"/>
</dbReference>
<dbReference type="AlphaFoldDB" id="A0A846MT85"/>
<dbReference type="SUPFAM" id="SSF63411">
    <property type="entry name" value="LuxS/MPP-like metallohydrolase"/>
    <property type="match status" value="2"/>
</dbReference>
<evidence type="ECO:0000256" key="1">
    <source>
        <dbReference type="SAM" id="SignalP"/>
    </source>
</evidence>
<sequence length="683" mass="77005">MNKKIFLSLTLLCLAFVAAWAQGRKYPTSPPKAEGFPALQLKPYQSFTTPNGLKVFVIEDNTLPKVTIYTVFDYPPVKQGDKAGFLDMFGELIKAGTENKDKAKIDELIDFYGASINFDSRYFSVFTLKKYLPIILELTSEILLKPTFPEEELEKIRERTLSSLKSVQDSPDQIANNLRLRLSFGDGHPYGEVATPQTVKNITREDFVKFYQTYYRPNVAYMAFVGNISLEEVKSLVEKYFGNWEKGDVPLEYLPVPQPPKATQVAIAEKAGAVQSVLRLTYPVKYTLADKNYLVARLANQILGGNANARLFRNLREDKGYTYGAYSRLVADRWAGYFIASVDVRNAVTDSAMVEMIKEMERMRNEVVSEEELRRAKNTLIGSFARSLESPETIAQFAINTAIYNLPADYYSTYIPRLEAIKAQEVQFVARQYLLPSNAYIIGVGDIEVLKSKLARFGPVKRYDVFGNEYKGIAPSTLEGVTATSVINQYLQAVARNRNIAGIRTLQENNTFTIQGLKIETETVRTLGAFETKVKTPFGLQVIRYDGKKVLTKTPQEENIIDAPENETYKRLKSGAYVILERDYQKLGYKASLTDAKMLDGKVALEITYESPDGVKEKRYYDKETGLLMQVIAADGNTVKYTQYAEVDGMMLPTKAELSIMGQTAETSITYRINPDVKIEPIP</sequence>
<evidence type="ECO:0000259" key="3">
    <source>
        <dbReference type="Pfam" id="PF05193"/>
    </source>
</evidence>